<comment type="similarity">
    <text evidence="1">Belongs to the protein-tyrosine phosphatase family.</text>
</comment>
<protein>
    <recommendedName>
        <fullName evidence="2">Tyrosine specific protein phosphatases domain-containing protein</fullName>
    </recommendedName>
</protein>
<evidence type="ECO:0000313" key="3">
    <source>
        <dbReference type="EMBL" id="XAU16152.1"/>
    </source>
</evidence>
<accession>A0ABZ3HCS3</accession>
<dbReference type="Pfam" id="PF22741">
    <property type="entry name" value="PTP-NADK"/>
    <property type="match status" value="1"/>
</dbReference>
<dbReference type="EMBL" id="CP147920">
    <property type="protein sequence ID" value="XAU16152.1"/>
    <property type="molecule type" value="Genomic_DNA"/>
</dbReference>
<feature type="domain" description="Tyrosine specific protein phosphatases" evidence="2">
    <location>
        <begin position="116"/>
        <end position="151"/>
    </location>
</feature>
<dbReference type="SUPFAM" id="SSF52799">
    <property type="entry name" value="(Phosphotyrosine protein) phosphatases II"/>
    <property type="match status" value="1"/>
</dbReference>
<reference evidence="3 4" key="1">
    <citation type="submission" date="2024-03" db="EMBL/GenBank/DDBJ databases">
        <title>Sulfurimonas sp. HSL3-1.</title>
        <authorList>
            <person name="Wang S."/>
        </authorList>
    </citation>
    <scope>NUCLEOTIDE SEQUENCE [LARGE SCALE GENOMIC DNA]</scope>
    <source>
        <strain evidence="3 4">HSL3-1</strain>
    </source>
</reference>
<evidence type="ECO:0000256" key="1">
    <source>
        <dbReference type="ARBA" id="ARBA00009580"/>
    </source>
</evidence>
<dbReference type="RefSeq" id="WP_345973538.1">
    <property type="nucleotide sequence ID" value="NZ_CP147920.1"/>
</dbReference>
<dbReference type="PROSITE" id="PS50056">
    <property type="entry name" value="TYR_PHOSPHATASE_2"/>
    <property type="match status" value="1"/>
</dbReference>
<dbReference type="PANTHER" id="PTHR31126:SF1">
    <property type="entry name" value="TYROSINE SPECIFIC PROTEIN PHOSPHATASES DOMAIN-CONTAINING PROTEIN"/>
    <property type="match status" value="1"/>
</dbReference>
<dbReference type="Proteomes" id="UP001447842">
    <property type="component" value="Chromosome"/>
</dbReference>
<dbReference type="Gene3D" id="3.90.190.10">
    <property type="entry name" value="Protein tyrosine phosphatase superfamily"/>
    <property type="match status" value="1"/>
</dbReference>
<organism evidence="3 4">
    <name type="scientific">Sulfurimonas diazotrophicus</name>
    <dbReference type="NCBI Taxonomy" id="3131939"/>
    <lineage>
        <taxon>Bacteria</taxon>
        <taxon>Pseudomonadati</taxon>
        <taxon>Campylobacterota</taxon>
        <taxon>Epsilonproteobacteria</taxon>
        <taxon>Campylobacterales</taxon>
        <taxon>Sulfurimonadaceae</taxon>
        <taxon>Sulfurimonas</taxon>
    </lineage>
</organism>
<dbReference type="InterPro" id="IPR055214">
    <property type="entry name" value="PTP-NADK"/>
</dbReference>
<dbReference type="InterPro" id="IPR029021">
    <property type="entry name" value="Prot-tyrosine_phosphatase-like"/>
</dbReference>
<gene>
    <name evidence="3" type="ORF">WCY31_05440</name>
</gene>
<proteinExistence type="inferred from homology"/>
<name>A0ABZ3HCS3_9BACT</name>
<evidence type="ECO:0000259" key="2">
    <source>
        <dbReference type="PROSITE" id="PS50056"/>
    </source>
</evidence>
<sequence length="209" mass="24165">MKRPLLSLFVLFVAAAGGLYTWYVYGHYRFETIDPERVYKSALIAPERLEDFLIPHHIKTVVDLLDPGIQDALNPAQQKEIDAEAAAIARINETYGTQIRHVNIPSRQVPTKETLTQFFKVLDDNASYPVLIHCYHGMGRAVIYSALYRIEYLKWQNEKAREWTRPLPIMVESRLYHSSFARGHSKGDFLIHYMPRRKGEASTLHHLEG</sequence>
<evidence type="ECO:0000313" key="4">
    <source>
        <dbReference type="Proteomes" id="UP001447842"/>
    </source>
</evidence>
<dbReference type="InterPro" id="IPR000387">
    <property type="entry name" value="Tyr_Pase_dom"/>
</dbReference>
<keyword evidence="4" id="KW-1185">Reference proteome</keyword>
<dbReference type="PANTHER" id="PTHR31126">
    <property type="entry name" value="TYROSINE-PROTEIN PHOSPHATASE"/>
    <property type="match status" value="1"/>
</dbReference>